<name>A0ACB8RH18_9AGAM</name>
<organism evidence="1 2">
    <name type="scientific">Auriscalpium vulgare</name>
    <dbReference type="NCBI Taxonomy" id="40419"/>
    <lineage>
        <taxon>Eukaryota</taxon>
        <taxon>Fungi</taxon>
        <taxon>Dikarya</taxon>
        <taxon>Basidiomycota</taxon>
        <taxon>Agaricomycotina</taxon>
        <taxon>Agaricomycetes</taxon>
        <taxon>Russulales</taxon>
        <taxon>Auriscalpiaceae</taxon>
        <taxon>Auriscalpium</taxon>
    </lineage>
</organism>
<gene>
    <name evidence="1" type="ORF">FA95DRAFT_1609732</name>
</gene>
<keyword evidence="2" id="KW-1185">Reference proteome</keyword>
<accession>A0ACB8RH18</accession>
<protein>
    <submittedName>
        <fullName evidence="1">Uncharacterized protein</fullName>
    </submittedName>
</protein>
<dbReference type="Proteomes" id="UP000814033">
    <property type="component" value="Unassembled WGS sequence"/>
</dbReference>
<sequence length="286" mass="30354">MLLHDASHRLLKTRRVILARQHGHAFGAARRAAEAHRGSPNCGACGARLAEAFWRCVACPGIYCTACEAGDKRLPHVSREAHAGGRALVRCRVPRALLAPADGEVAALALRLERLERLVKVYRADKTRYLTLAVAMSGSFSLYSFPGFSSLSQSALLSTASIFPAAGALAACITWKYVVCLAAAWWRLSIVALSGPASFDSSTFYVGVPPCGAAVGQIEHTVDPLASIAELCVNKPSAAACVPLCLPRGLALPEHSRRRMSGDVASTVASRTGGEDLGRGRHWLNA</sequence>
<evidence type="ECO:0000313" key="1">
    <source>
        <dbReference type="EMBL" id="KAI0042996.1"/>
    </source>
</evidence>
<reference evidence="1" key="2">
    <citation type="journal article" date="2022" name="New Phytol.">
        <title>Evolutionary transition to the ectomycorrhizal habit in the genomes of a hyperdiverse lineage of mushroom-forming fungi.</title>
        <authorList>
            <person name="Looney B."/>
            <person name="Miyauchi S."/>
            <person name="Morin E."/>
            <person name="Drula E."/>
            <person name="Courty P.E."/>
            <person name="Kohler A."/>
            <person name="Kuo A."/>
            <person name="LaButti K."/>
            <person name="Pangilinan J."/>
            <person name="Lipzen A."/>
            <person name="Riley R."/>
            <person name="Andreopoulos W."/>
            <person name="He G."/>
            <person name="Johnson J."/>
            <person name="Nolan M."/>
            <person name="Tritt A."/>
            <person name="Barry K.W."/>
            <person name="Grigoriev I.V."/>
            <person name="Nagy L.G."/>
            <person name="Hibbett D."/>
            <person name="Henrissat B."/>
            <person name="Matheny P.B."/>
            <person name="Labbe J."/>
            <person name="Martin F.M."/>
        </authorList>
    </citation>
    <scope>NUCLEOTIDE SEQUENCE</scope>
    <source>
        <strain evidence="1">FP105234-sp</strain>
    </source>
</reference>
<proteinExistence type="predicted"/>
<reference evidence="1" key="1">
    <citation type="submission" date="2021-02" db="EMBL/GenBank/DDBJ databases">
        <authorList>
            <consortium name="DOE Joint Genome Institute"/>
            <person name="Ahrendt S."/>
            <person name="Looney B.P."/>
            <person name="Miyauchi S."/>
            <person name="Morin E."/>
            <person name="Drula E."/>
            <person name="Courty P.E."/>
            <person name="Chicoki N."/>
            <person name="Fauchery L."/>
            <person name="Kohler A."/>
            <person name="Kuo A."/>
            <person name="Labutti K."/>
            <person name="Pangilinan J."/>
            <person name="Lipzen A."/>
            <person name="Riley R."/>
            <person name="Andreopoulos W."/>
            <person name="He G."/>
            <person name="Johnson J."/>
            <person name="Barry K.W."/>
            <person name="Grigoriev I.V."/>
            <person name="Nagy L."/>
            <person name="Hibbett D."/>
            <person name="Henrissat B."/>
            <person name="Matheny P.B."/>
            <person name="Labbe J."/>
            <person name="Martin F."/>
        </authorList>
    </citation>
    <scope>NUCLEOTIDE SEQUENCE</scope>
    <source>
        <strain evidence="1">FP105234-sp</strain>
    </source>
</reference>
<dbReference type="EMBL" id="MU276037">
    <property type="protein sequence ID" value="KAI0042996.1"/>
    <property type="molecule type" value="Genomic_DNA"/>
</dbReference>
<evidence type="ECO:0000313" key="2">
    <source>
        <dbReference type="Proteomes" id="UP000814033"/>
    </source>
</evidence>
<comment type="caution">
    <text evidence="1">The sequence shown here is derived from an EMBL/GenBank/DDBJ whole genome shotgun (WGS) entry which is preliminary data.</text>
</comment>